<accession>A0A6B9VC89</accession>
<name>A0A6B9VC89_ARAHY</name>
<dbReference type="AlphaFoldDB" id="A0A6B9VC89"/>
<sequence>MPASRHHGKGYLGFACNFQAPHSAFLSAKGQDVRKILKRKDSDTGEKVIDEGYIAQQSFWMFLLIDSWLFRHAIVLLSRFCSNN</sequence>
<reference evidence="1 2" key="1">
    <citation type="submission" date="2020-01" db="EMBL/GenBank/DDBJ databases">
        <title>Genome sequence of Arachis hypogaea, cultivar Shitouqi.</title>
        <authorList>
            <person name="Zhuang W."/>
            <person name="Chen H."/>
            <person name="Varshney R."/>
            <person name="Wang D."/>
            <person name="Ming R."/>
        </authorList>
    </citation>
    <scope>NUCLEOTIDE SEQUENCE [LARGE SCALE GENOMIC DNA]</scope>
    <source>
        <tissue evidence="1">Young leaf</tissue>
    </source>
</reference>
<gene>
    <name evidence="1" type="ORF">DS421_19g664320</name>
</gene>
<dbReference type="Proteomes" id="UP000464620">
    <property type="component" value="Chromosome B09"/>
</dbReference>
<protein>
    <submittedName>
        <fullName evidence="1">Uncharacterized protein</fullName>
    </submittedName>
</protein>
<proteinExistence type="predicted"/>
<dbReference type="EMBL" id="CP031001">
    <property type="protein sequence ID" value="QHN78777.1"/>
    <property type="molecule type" value="Genomic_DNA"/>
</dbReference>
<evidence type="ECO:0000313" key="2">
    <source>
        <dbReference type="Proteomes" id="UP000464620"/>
    </source>
</evidence>
<evidence type="ECO:0000313" key="1">
    <source>
        <dbReference type="EMBL" id="QHN78777.1"/>
    </source>
</evidence>
<organism evidence="1 2">
    <name type="scientific">Arachis hypogaea</name>
    <name type="common">Peanut</name>
    <dbReference type="NCBI Taxonomy" id="3818"/>
    <lineage>
        <taxon>Eukaryota</taxon>
        <taxon>Viridiplantae</taxon>
        <taxon>Streptophyta</taxon>
        <taxon>Embryophyta</taxon>
        <taxon>Tracheophyta</taxon>
        <taxon>Spermatophyta</taxon>
        <taxon>Magnoliopsida</taxon>
        <taxon>eudicotyledons</taxon>
        <taxon>Gunneridae</taxon>
        <taxon>Pentapetalae</taxon>
        <taxon>rosids</taxon>
        <taxon>fabids</taxon>
        <taxon>Fabales</taxon>
        <taxon>Fabaceae</taxon>
        <taxon>Papilionoideae</taxon>
        <taxon>50 kb inversion clade</taxon>
        <taxon>dalbergioids sensu lato</taxon>
        <taxon>Dalbergieae</taxon>
        <taxon>Pterocarpus clade</taxon>
        <taxon>Arachis</taxon>
    </lineage>
</organism>